<dbReference type="PROSITE" id="PS50883">
    <property type="entry name" value="EAL"/>
    <property type="match status" value="1"/>
</dbReference>
<dbReference type="InterPro" id="IPR029787">
    <property type="entry name" value="Nucleotide_cyclase"/>
</dbReference>
<protein>
    <submittedName>
        <fullName evidence="3">Diguanylate cyclase (GGDEF) domain-containing protein</fullName>
    </submittedName>
</protein>
<evidence type="ECO:0000313" key="3">
    <source>
        <dbReference type="EMBL" id="SER89699.1"/>
    </source>
</evidence>
<accession>A0A1H9SZ33</accession>
<dbReference type="InterPro" id="IPR001633">
    <property type="entry name" value="EAL_dom"/>
</dbReference>
<dbReference type="Proteomes" id="UP000182584">
    <property type="component" value="Unassembled WGS sequence"/>
</dbReference>
<dbReference type="eggNOG" id="COG2199">
    <property type="taxonomic scope" value="Bacteria"/>
</dbReference>
<dbReference type="SUPFAM" id="SSF55073">
    <property type="entry name" value="Nucleotide cyclase"/>
    <property type="match status" value="2"/>
</dbReference>
<dbReference type="Gene3D" id="3.30.70.270">
    <property type="match status" value="2"/>
</dbReference>
<dbReference type="Gene3D" id="3.30.450.20">
    <property type="entry name" value="PAS domain"/>
    <property type="match status" value="1"/>
</dbReference>
<gene>
    <name evidence="3" type="ORF">SAMN04487884_11352</name>
</gene>
<dbReference type="InterPro" id="IPR050706">
    <property type="entry name" value="Cyclic-di-GMP_PDE-like"/>
</dbReference>
<dbReference type="AlphaFoldDB" id="A0A1H9SZ33"/>
<evidence type="ECO:0000313" key="4">
    <source>
        <dbReference type="Proteomes" id="UP000182584"/>
    </source>
</evidence>
<sequence length="897" mass="102753">MALFDFKFKPGKALKKGIQYRSVWKDFEDGSSAALLSYVGDMFKCDRVIVLLRTPEDTYRCTDEWCGEGISSVRDQLQEQTWIDMMPWLDVVEDGRVTIIEDVSSIKESNSELYYKLEQYGSKAVIMGQLSHMGEDLGFWLVVNPTLENIQNISAIFQGIFYLVGNLYHSQGTIEQLKDIGFMDKLTGAANRNALTRDIEQFRVGVPLAILFADLNGMKEINDTEGHEAGDRLLINACDAIREVFPPDSLYRIGGDEFLVILSDMDKREFDEKTLQVRESFKNREVQVAIGAVYTESYQRNFDELKSQADDLMYKDKKSSYKTFEEGEETSSRPDEVMEVYPQENGYRVIYCVPHKYEDRGGREKTGIFSVKLNSIADNQIHPSDKLKYLDFWNVSSLITNLEKRHREDAAIIKYRARTVDGFWCWVEEQITMLRRDNNKIVLISSLRDISDQREREPVSENLTSSSEDFVAQKQLYLNKKFTAQAEEWLSGRKEGENVCTIAINLGHLRLYNDTFGRNAGDQLITLATDVVSQAAFMLHGLSAYLGGDNFCVIGLAVDFGDAENLADYIRKNLRDYHMDGGFAPAIGIYTTFDRKETFATMHDRALIALSSVKDNYNEHVHVYSTGDFRTETESKRLHVQEIQLALIQNEFRCYMQPAVEVDTGKIVGAEALIRWQRGINLLRAESFIDILEESGYILSLDIKMWRRLFEWMRDSKERGITPLPCSINISHVDFHYIKVAETLIKLLNEYSIESKYLIIELSEQTYADDPENISRQVDVMRNAGIRVYMDDSGCGFDSFRMLYGTTLDGIKMNQSYLSMLPMASKAFNPVKMMLDVGRESDIPVISEGAETREQVENLKQIGCRFIQGNCYYRPMTLADYEKLLIKKGYGSLPLTV</sequence>
<dbReference type="CDD" id="cd01948">
    <property type="entry name" value="EAL"/>
    <property type="match status" value="1"/>
</dbReference>
<dbReference type="InterPro" id="IPR035919">
    <property type="entry name" value="EAL_sf"/>
</dbReference>
<name>A0A1H9SZ33_BUTFI</name>
<dbReference type="InterPro" id="IPR029016">
    <property type="entry name" value="GAF-like_dom_sf"/>
</dbReference>
<dbReference type="PANTHER" id="PTHR33121">
    <property type="entry name" value="CYCLIC DI-GMP PHOSPHODIESTERASE PDEF"/>
    <property type="match status" value="1"/>
</dbReference>
<organism evidence="3 4">
    <name type="scientific">Butyrivibrio fibrisolvens</name>
    <dbReference type="NCBI Taxonomy" id="831"/>
    <lineage>
        <taxon>Bacteria</taxon>
        <taxon>Bacillati</taxon>
        <taxon>Bacillota</taxon>
        <taxon>Clostridia</taxon>
        <taxon>Lachnospirales</taxon>
        <taxon>Lachnospiraceae</taxon>
        <taxon>Butyrivibrio</taxon>
    </lineage>
</organism>
<feature type="domain" description="GGDEF" evidence="2">
    <location>
        <begin position="206"/>
        <end position="326"/>
    </location>
</feature>
<feature type="domain" description="EAL" evidence="1">
    <location>
        <begin position="636"/>
        <end position="889"/>
    </location>
</feature>
<reference evidence="3 4" key="1">
    <citation type="submission" date="2016-10" db="EMBL/GenBank/DDBJ databases">
        <authorList>
            <person name="de Groot N.N."/>
        </authorList>
    </citation>
    <scope>NUCLEOTIDE SEQUENCE [LARGE SCALE GENOMIC DNA]</scope>
    <source>
        <strain evidence="3 4">AR40</strain>
    </source>
</reference>
<dbReference type="CDD" id="cd01949">
    <property type="entry name" value="GGDEF"/>
    <property type="match status" value="1"/>
</dbReference>
<dbReference type="EMBL" id="FOGJ01000013">
    <property type="protein sequence ID" value="SER89699.1"/>
    <property type="molecule type" value="Genomic_DNA"/>
</dbReference>
<dbReference type="PROSITE" id="PS50887">
    <property type="entry name" value="GGDEF"/>
    <property type="match status" value="2"/>
</dbReference>
<dbReference type="Gene3D" id="3.20.20.450">
    <property type="entry name" value="EAL domain"/>
    <property type="match status" value="1"/>
</dbReference>
<evidence type="ECO:0000259" key="2">
    <source>
        <dbReference type="PROSITE" id="PS50887"/>
    </source>
</evidence>
<dbReference type="InterPro" id="IPR000160">
    <property type="entry name" value="GGDEF_dom"/>
</dbReference>
<dbReference type="eggNOG" id="COG5001">
    <property type="taxonomic scope" value="Bacteria"/>
</dbReference>
<proteinExistence type="predicted"/>
<dbReference type="RefSeq" id="WP_074756358.1">
    <property type="nucleotide sequence ID" value="NZ_FOGJ01000013.1"/>
</dbReference>
<dbReference type="SUPFAM" id="SSF141868">
    <property type="entry name" value="EAL domain-like"/>
    <property type="match status" value="1"/>
</dbReference>
<evidence type="ECO:0000259" key="1">
    <source>
        <dbReference type="PROSITE" id="PS50883"/>
    </source>
</evidence>
<dbReference type="InterPro" id="IPR035965">
    <property type="entry name" value="PAS-like_dom_sf"/>
</dbReference>
<dbReference type="Gene3D" id="3.30.450.40">
    <property type="match status" value="1"/>
</dbReference>
<dbReference type="Pfam" id="PF00563">
    <property type="entry name" value="EAL"/>
    <property type="match status" value="1"/>
</dbReference>
<dbReference type="SMART" id="SM00052">
    <property type="entry name" value="EAL"/>
    <property type="match status" value="1"/>
</dbReference>
<dbReference type="InterPro" id="IPR043128">
    <property type="entry name" value="Rev_trsase/Diguanyl_cyclase"/>
</dbReference>
<dbReference type="GO" id="GO:0071111">
    <property type="term" value="F:cyclic-guanylate-specific phosphodiesterase activity"/>
    <property type="evidence" value="ECO:0007669"/>
    <property type="project" value="InterPro"/>
</dbReference>
<feature type="domain" description="GGDEF" evidence="2">
    <location>
        <begin position="497"/>
        <end position="626"/>
    </location>
</feature>
<dbReference type="PANTHER" id="PTHR33121:SF70">
    <property type="entry name" value="SIGNALING PROTEIN YKOW"/>
    <property type="match status" value="1"/>
</dbReference>
<dbReference type="Pfam" id="PF00990">
    <property type="entry name" value="GGDEF"/>
    <property type="match status" value="2"/>
</dbReference>
<dbReference type="NCBIfam" id="TIGR00254">
    <property type="entry name" value="GGDEF"/>
    <property type="match status" value="1"/>
</dbReference>
<dbReference type="SUPFAM" id="SSF55785">
    <property type="entry name" value="PYP-like sensor domain (PAS domain)"/>
    <property type="match status" value="1"/>
</dbReference>
<dbReference type="OrthoDB" id="9805474at2"/>
<dbReference type="SMART" id="SM00267">
    <property type="entry name" value="GGDEF"/>
    <property type="match status" value="1"/>
</dbReference>